<dbReference type="AlphaFoldDB" id="A0A5B8VSC7"/>
<sequence>MTNETLNNEKDLVIALKKGDESAYSYLYDHYGAAIYGYILQMTSDTELAKDLLQDVFIKVFQKIGQYDEQKGHLYTWLIRVAHNTTIDKIRSKNYKENRHIHAFDEKNAGDADNGTTTPSVDHIGMDKVLVSLDETHKKVIDLAYFHGYTQNEIAEEMGMPIGTVKTQVRKALIQLRKLLNIV</sequence>
<dbReference type="OrthoDB" id="9790423at2"/>
<dbReference type="InterPro" id="IPR007630">
    <property type="entry name" value="RNA_pol_sigma70_r4"/>
</dbReference>
<dbReference type="PANTHER" id="PTHR43133">
    <property type="entry name" value="RNA POLYMERASE ECF-TYPE SIGMA FACTO"/>
    <property type="match status" value="1"/>
</dbReference>
<dbReference type="InterPro" id="IPR039425">
    <property type="entry name" value="RNA_pol_sigma-70-like"/>
</dbReference>
<organism evidence="8 9">
    <name type="scientific">Arachidicoccus ginsenosidivorans</name>
    <dbReference type="NCBI Taxonomy" id="496057"/>
    <lineage>
        <taxon>Bacteria</taxon>
        <taxon>Pseudomonadati</taxon>
        <taxon>Bacteroidota</taxon>
        <taxon>Chitinophagia</taxon>
        <taxon>Chitinophagales</taxon>
        <taxon>Chitinophagaceae</taxon>
        <taxon>Arachidicoccus</taxon>
    </lineage>
</organism>
<dbReference type="InterPro" id="IPR013325">
    <property type="entry name" value="RNA_pol_sigma_r2"/>
</dbReference>
<dbReference type="GO" id="GO:0003677">
    <property type="term" value="F:DNA binding"/>
    <property type="evidence" value="ECO:0007669"/>
    <property type="project" value="UniProtKB-KW"/>
</dbReference>
<dbReference type="GO" id="GO:0016987">
    <property type="term" value="F:sigma factor activity"/>
    <property type="evidence" value="ECO:0007669"/>
    <property type="project" value="UniProtKB-KW"/>
</dbReference>
<reference evidence="8 9" key="1">
    <citation type="journal article" date="2017" name="Int. J. Syst. Evol. Microbiol.">
        <title>Arachidicoccus ginsenosidivorans sp. nov., with ginsenoside-converting activity isolated from ginseng cultivating soil.</title>
        <authorList>
            <person name="Siddiqi M.Z."/>
            <person name="Aslam Z."/>
            <person name="Im W.T."/>
        </authorList>
    </citation>
    <scope>NUCLEOTIDE SEQUENCE [LARGE SCALE GENOMIC DNA]</scope>
    <source>
        <strain evidence="8 9">Gsoil 809</strain>
    </source>
</reference>
<keyword evidence="2" id="KW-0805">Transcription regulation</keyword>
<evidence type="ECO:0000256" key="4">
    <source>
        <dbReference type="ARBA" id="ARBA00023125"/>
    </source>
</evidence>
<dbReference type="Pfam" id="PF04542">
    <property type="entry name" value="Sigma70_r2"/>
    <property type="match status" value="1"/>
</dbReference>
<evidence type="ECO:0000259" key="6">
    <source>
        <dbReference type="Pfam" id="PF04542"/>
    </source>
</evidence>
<dbReference type="RefSeq" id="WP_146787565.1">
    <property type="nucleotide sequence ID" value="NZ_CP042434.1"/>
</dbReference>
<dbReference type="InterPro" id="IPR007627">
    <property type="entry name" value="RNA_pol_sigma70_r2"/>
</dbReference>
<evidence type="ECO:0000313" key="8">
    <source>
        <dbReference type="EMBL" id="QEC74021.1"/>
    </source>
</evidence>
<dbReference type="SUPFAM" id="SSF88946">
    <property type="entry name" value="Sigma2 domain of RNA polymerase sigma factors"/>
    <property type="match status" value="1"/>
</dbReference>
<dbReference type="EMBL" id="CP042434">
    <property type="protein sequence ID" value="QEC74021.1"/>
    <property type="molecule type" value="Genomic_DNA"/>
</dbReference>
<keyword evidence="4" id="KW-0238">DNA-binding</keyword>
<protein>
    <submittedName>
        <fullName evidence="8">Sigma-70 family RNA polymerase sigma factor</fullName>
    </submittedName>
</protein>
<evidence type="ECO:0000256" key="5">
    <source>
        <dbReference type="ARBA" id="ARBA00023163"/>
    </source>
</evidence>
<accession>A0A5B8VSC7</accession>
<dbReference type="Gene3D" id="1.10.10.10">
    <property type="entry name" value="Winged helix-like DNA-binding domain superfamily/Winged helix DNA-binding domain"/>
    <property type="match status" value="1"/>
</dbReference>
<dbReference type="KEGG" id="agi:FSB73_22460"/>
<feature type="domain" description="RNA polymerase sigma-70 region 2" evidence="6">
    <location>
        <begin position="27"/>
        <end position="93"/>
    </location>
</feature>
<keyword evidence="9" id="KW-1185">Reference proteome</keyword>
<gene>
    <name evidence="8" type="ORF">FSB73_22460</name>
</gene>
<dbReference type="Pfam" id="PF04545">
    <property type="entry name" value="Sigma70_r4"/>
    <property type="match status" value="1"/>
</dbReference>
<dbReference type="Proteomes" id="UP000321291">
    <property type="component" value="Chromosome"/>
</dbReference>
<dbReference type="NCBIfam" id="TIGR02937">
    <property type="entry name" value="sigma70-ECF"/>
    <property type="match status" value="1"/>
</dbReference>
<evidence type="ECO:0000259" key="7">
    <source>
        <dbReference type="Pfam" id="PF04545"/>
    </source>
</evidence>
<name>A0A5B8VSC7_9BACT</name>
<dbReference type="GO" id="GO:0006352">
    <property type="term" value="P:DNA-templated transcription initiation"/>
    <property type="evidence" value="ECO:0007669"/>
    <property type="project" value="InterPro"/>
</dbReference>
<evidence type="ECO:0000256" key="1">
    <source>
        <dbReference type="ARBA" id="ARBA00010641"/>
    </source>
</evidence>
<feature type="domain" description="RNA polymerase sigma-70 region 4" evidence="7">
    <location>
        <begin position="130"/>
        <end position="178"/>
    </location>
</feature>
<dbReference type="Gene3D" id="1.10.1740.10">
    <property type="match status" value="1"/>
</dbReference>
<keyword evidence="3" id="KW-0731">Sigma factor</keyword>
<dbReference type="InterPro" id="IPR036388">
    <property type="entry name" value="WH-like_DNA-bd_sf"/>
</dbReference>
<dbReference type="InterPro" id="IPR013324">
    <property type="entry name" value="RNA_pol_sigma_r3/r4-like"/>
</dbReference>
<proteinExistence type="inferred from homology"/>
<evidence type="ECO:0000256" key="2">
    <source>
        <dbReference type="ARBA" id="ARBA00023015"/>
    </source>
</evidence>
<dbReference type="PANTHER" id="PTHR43133:SF62">
    <property type="entry name" value="RNA POLYMERASE SIGMA FACTOR SIGZ"/>
    <property type="match status" value="1"/>
</dbReference>
<evidence type="ECO:0000256" key="3">
    <source>
        <dbReference type="ARBA" id="ARBA00023082"/>
    </source>
</evidence>
<comment type="similarity">
    <text evidence="1">Belongs to the sigma-70 factor family. ECF subfamily.</text>
</comment>
<dbReference type="InterPro" id="IPR014284">
    <property type="entry name" value="RNA_pol_sigma-70_dom"/>
</dbReference>
<dbReference type="SUPFAM" id="SSF88659">
    <property type="entry name" value="Sigma3 and sigma4 domains of RNA polymerase sigma factors"/>
    <property type="match status" value="1"/>
</dbReference>
<dbReference type="CDD" id="cd06171">
    <property type="entry name" value="Sigma70_r4"/>
    <property type="match status" value="1"/>
</dbReference>
<keyword evidence="5" id="KW-0804">Transcription</keyword>
<evidence type="ECO:0000313" key="9">
    <source>
        <dbReference type="Proteomes" id="UP000321291"/>
    </source>
</evidence>